<dbReference type="Pfam" id="PF19848">
    <property type="entry name" value="DUF6323"/>
    <property type="match status" value="1"/>
</dbReference>
<dbReference type="eggNOG" id="ENOG5031HNG">
    <property type="taxonomic scope" value="Bacteria"/>
</dbReference>
<evidence type="ECO:0000313" key="3">
    <source>
        <dbReference type="Proteomes" id="UP000013783"/>
    </source>
</evidence>
<dbReference type="OrthoDB" id="2194651at2"/>
<keyword evidence="4" id="KW-1185">Reference proteome</keyword>
<protein>
    <submittedName>
        <fullName evidence="1">Uncharacterized protein</fullName>
    </submittedName>
</protein>
<dbReference type="AlphaFoldDB" id="R2NVN4"/>
<dbReference type="EMBL" id="AJAK01000021">
    <property type="protein sequence ID" value="EOH75068.1"/>
    <property type="molecule type" value="Genomic_DNA"/>
</dbReference>
<dbReference type="InterPro" id="IPR046286">
    <property type="entry name" value="DUF6323"/>
</dbReference>
<reference evidence="2 4" key="2">
    <citation type="submission" date="2013-03" db="EMBL/GenBank/DDBJ databases">
        <title>The Genome Sequence of Enterococcus malodoratus ATCC_43197 (PacBio/Illumina hybrid assembly).</title>
        <authorList>
            <consortium name="The Broad Institute Genomics Platform"/>
            <consortium name="The Broad Institute Genome Sequencing Center for Infectious Disease"/>
            <person name="Earl A."/>
            <person name="Russ C."/>
            <person name="Gilmore M."/>
            <person name="Surin D."/>
            <person name="Walker B."/>
            <person name="Young S."/>
            <person name="Zeng Q."/>
            <person name="Gargeya S."/>
            <person name="Fitzgerald M."/>
            <person name="Haas B."/>
            <person name="Abouelleil A."/>
            <person name="Allen A.W."/>
            <person name="Alvarado L."/>
            <person name="Arachchi H.M."/>
            <person name="Berlin A.M."/>
            <person name="Chapman S.B."/>
            <person name="Gainer-Dewar J."/>
            <person name="Goldberg J."/>
            <person name="Griggs A."/>
            <person name="Gujja S."/>
            <person name="Hansen M."/>
            <person name="Howarth C."/>
            <person name="Imamovic A."/>
            <person name="Ireland A."/>
            <person name="Larimer J."/>
            <person name="McCowan C."/>
            <person name="Murphy C."/>
            <person name="Pearson M."/>
            <person name="Poon T.W."/>
            <person name="Priest M."/>
            <person name="Roberts A."/>
            <person name="Saif S."/>
            <person name="Shea T."/>
            <person name="Sisk P."/>
            <person name="Sykes S."/>
            <person name="Wortman J."/>
            <person name="Nusbaum C."/>
            <person name="Birren B."/>
        </authorList>
    </citation>
    <scope>NUCLEOTIDE SEQUENCE [LARGE SCALE GENOMIC DNA]</scope>
    <source>
        <strain evidence="2 4">ATCC 43197</strain>
    </source>
</reference>
<dbReference type="PATRIC" id="fig|1158601.3.peg.3283"/>
<proteinExistence type="predicted"/>
<dbReference type="RefSeq" id="WP_010742107.1">
    <property type="nucleotide sequence ID" value="NZ_KB946251.1"/>
</dbReference>
<organism evidence="1 3">
    <name type="scientific">Enterococcus malodoratus ATCC 43197</name>
    <dbReference type="NCBI Taxonomy" id="1158601"/>
    <lineage>
        <taxon>Bacteria</taxon>
        <taxon>Bacillati</taxon>
        <taxon>Bacillota</taxon>
        <taxon>Bacilli</taxon>
        <taxon>Lactobacillales</taxon>
        <taxon>Enterococcaceae</taxon>
        <taxon>Enterococcus</taxon>
    </lineage>
</organism>
<dbReference type="STRING" id="71451.RV07_GL000955"/>
<evidence type="ECO:0000313" key="2">
    <source>
        <dbReference type="EMBL" id="EOT66970.1"/>
    </source>
</evidence>
<sequence>MTQFDLSLFNQYLSERKEEPRTKINQELQVSNKSYQLSAADFSELAEERNQLFKEHHLLDFSWENSQALAGFLVTEPLFYKSDYLEHLSVCQAIFYYLRAYHPGQITDQEIIDEIQRRYQTYQGDLEMLQGSFEDFPDMEADE</sequence>
<dbReference type="Proteomes" id="UP000014148">
    <property type="component" value="Unassembled WGS sequence"/>
</dbReference>
<comment type="caution">
    <text evidence="1">The sequence shown here is derived from an EMBL/GenBank/DDBJ whole genome shotgun (WGS) entry which is preliminary data.</text>
</comment>
<reference evidence="1 3" key="1">
    <citation type="submission" date="2013-02" db="EMBL/GenBank/DDBJ databases">
        <title>The Genome Sequence of Enterococcus malodoratus ATCC_43197.</title>
        <authorList>
            <consortium name="The Broad Institute Genome Sequencing Platform"/>
            <consortium name="The Broad Institute Genome Sequencing Center for Infectious Disease"/>
            <person name="Earl A.M."/>
            <person name="Gilmore M.S."/>
            <person name="Lebreton F."/>
            <person name="Walker B."/>
            <person name="Young S.K."/>
            <person name="Zeng Q."/>
            <person name="Gargeya S."/>
            <person name="Fitzgerald M."/>
            <person name="Haas B."/>
            <person name="Abouelleil A."/>
            <person name="Alvarado L."/>
            <person name="Arachchi H.M."/>
            <person name="Berlin A.M."/>
            <person name="Chapman S.B."/>
            <person name="Dewar J."/>
            <person name="Goldberg J."/>
            <person name="Griggs A."/>
            <person name="Gujja S."/>
            <person name="Hansen M."/>
            <person name="Howarth C."/>
            <person name="Imamovic A."/>
            <person name="Larimer J."/>
            <person name="McCowan C."/>
            <person name="Murphy C."/>
            <person name="Neiman D."/>
            <person name="Pearson M."/>
            <person name="Priest M."/>
            <person name="Roberts A."/>
            <person name="Saif S."/>
            <person name="Shea T."/>
            <person name="Sisk P."/>
            <person name="Sykes S."/>
            <person name="Wortman J."/>
            <person name="Nusbaum C."/>
            <person name="Birren B."/>
        </authorList>
    </citation>
    <scope>NUCLEOTIDE SEQUENCE [LARGE SCALE GENOMIC DNA]</scope>
    <source>
        <strain evidence="1 3">ATCC 43197</strain>
    </source>
</reference>
<dbReference type="Proteomes" id="UP000013783">
    <property type="component" value="Unassembled WGS sequence"/>
</dbReference>
<accession>R2NVN4</accession>
<evidence type="ECO:0000313" key="1">
    <source>
        <dbReference type="EMBL" id="EOH75068.1"/>
    </source>
</evidence>
<evidence type="ECO:0000313" key="4">
    <source>
        <dbReference type="Proteomes" id="UP000014148"/>
    </source>
</evidence>
<dbReference type="EMBL" id="ASWA01000003">
    <property type="protein sequence ID" value="EOT66970.1"/>
    <property type="molecule type" value="Genomic_DNA"/>
</dbReference>
<name>R2NVN4_9ENTE</name>
<gene>
    <name evidence="2" type="ORF">I585_02491</name>
    <name evidence="1" type="ORF">UAI_03309</name>
</gene>